<dbReference type="HAMAP" id="MF_01875">
    <property type="entry name" value="Prokaryotic_Ku"/>
    <property type="match status" value="1"/>
</dbReference>
<evidence type="ECO:0000256" key="1">
    <source>
        <dbReference type="ARBA" id="ARBA00023125"/>
    </source>
</evidence>
<sequence length="278" mass="30155">MPRAIWSGSVSFGLVNVPVKLVTATSSKDVRFHQLHAPDHARIQQKRVCSADGEEVEYAEIVKGYDLGGGRYVVVEPEELASLDPEGTRSIDIEEFVDLADIDPLYFEHSYYLVPDERAAKPYALLVEAMQRTGKVALGRFVLRTKQYWATLRARDGVLVLATMLYADEIVAIEDLGVATTEQTAPSERELAMATQLVESLATEFDPTRYHDEYREKVLALVEAKAEGQVIAAPAEPAPAAPVVDLMAALEASLAAAKARGSGAGDGEAPKGRRKASA</sequence>
<dbReference type="Proteomes" id="UP000437736">
    <property type="component" value="Unassembled WGS sequence"/>
</dbReference>
<protein>
    <recommendedName>
        <fullName evidence="3">Non-homologous end joining protein Ku</fullName>
    </recommendedName>
</protein>
<keyword evidence="2 3" id="KW-0233">DNA recombination</keyword>
<gene>
    <name evidence="3" type="primary">ku</name>
    <name evidence="6" type="ORF">GHK86_12105</name>
</gene>
<keyword evidence="3" id="KW-0234">DNA repair</keyword>
<dbReference type="Gene3D" id="2.40.290.10">
    <property type="match status" value="1"/>
</dbReference>
<comment type="caution">
    <text evidence="6">The sequence shown here is derived from an EMBL/GenBank/DDBJ whole genome shotgun (WGS) entry which is preliminary data.</text>
</comment>
<evidence type="ECO:0000313" key="6">
    <source>
        <dbReference type="EMBL" id="MST33459.1"/>
    </source>
</evidence>
<evidence type="ECO:0000259" key="5">
    <source>
        <dbReference type="SMART" id="SM00559"/>
    </source>
</evidence>
<organism evidence="6 7">
    <name type="scientific">Acidiferrimicrobium australe</name>
    <dbReference type="NCBI Taxonomy" id="2664430"/>
    <lineage>
        <taxon>Bacteria</taxon>
        <taxon>Bacillati</taxon>
        <taxon>Actinomycetota</taxon>
        <taxon>Acidimicrobiia</taxon>
        <taxon>Acidimicrobiales</taxon>
        <taxon>Acidimicrobiaceae</taxon>
        <taxon>Acidiferrimicrobium</taxon>
    </lineage>
</organism>
<dbReference type="NCBIfam" id="TIGR02772">
    <property type="entry name" value="Ku_bact"/>
    <property type="match status" value="1"/>
</dbReference>
<evidence type="ECO:0000256" key="4">
    <source>
        <dbReference type="SAM" id="MobiDB-lite"/>
    </source>
</evidence>
<dbReference type="PANTHER" id="PTHR41251">
    <property type="entry name" value="NON-HOMOLOGOUS END JOINING PROTEIN KU"/>
    <property type="match status" value="1"/>
</dbReference>
<dbReference type="CDD" id="cd00789">
    <property type="entry name" value="KU_like"/>
    <property type="match status" value="1"/>
</dbReference>
<name>A0ABW9QVJ7_9ACTN</name>
<dbReference type="SUPFAM" id="SSF100939">
    <property type="entry name" value="SPOC domain-like"/>
    <property type="match status" value="1"/>
</dbReference>
<feature type="region of interest" description="Disordered" evidence="4">
    <location>
        <begin position="259"/>
        <end position="278"/>
    </location>
</feature>
<dbReference type="PANTHER" id="PTHR41251:SF1">
    <property type="entry name" value="NON-HOMOLOGOUS END JOINING PROTEIN KU"/>
    <property type="match status" value="1"/>
</dbReference>
<evidence type="ECO:0000256" key="2">
    <source>
        <dbReference type="ARBA" id="ARBA00023172"/>
    </source>
</evidence>
<keyword evidence="1 3" id="KW-0238">DNA-binding</keyword>
<proteinExistence type="inferred from homology"/>
<comment type="function">
    <text evidence="3">With LigD forms a non-homologous end joining (NHEJ) DNA repair enzyme, which repairs dsDNA breaks with reduced fidelity. Binds linear dsDNA with 5'- and 3'- overhangs but not closed circular dsDNA nor ssDNA. Recruits and stimulates the ligase activity of LigD.</text>
</comment>
<keyword evidence="3" id="KW-0227">DNA damage</keyword>
<comment type="subunit">
    <text evidence="3">Homodimer. Interacts with LigD.</text>
</comment>
<reference evidence="6 7" key="1">
    <citation type="submission" date="2019-11" db="EMBL/GenBank/DDBJ databases">
        <title>Acidiferrimicrobium australis gen. nov., sp. nov., an acidophilic and obligately heterotrophic, member of the Actinobacteria that catalyses dissimilatory oxido- reduction of iron isolated from metal-rich acidic water in Chile.</title>
        <authorList>
            <person name="Gonzalez D."/>
            <person name="Huber K."/>
            <person name="Hedrich S."/>
            <person name="Rojas-Villalobos C."/>
            <person name="Quatrini R."/>
            <person name="Dinamarca M.A."/>
            <person name="Schwarz A."/>
            <person name="Canales C."/>
            <person name="Nancucheo I."/>
        </authorList>
    </citation>
    <scope>NUCLEOTIDE SEQUENCE [LARGE SCALE GENOMIC DNA]</scope>
    <source>
        <strain evidence="6 7">USS-CCA1</strain>
    </source>
</reference>
<evidence type="ECO:0000313" key="7">
    <source>
        <dbReference type="Proteomes" id="UP000437736"/>
    </source>
</evidence>
<dbReference type="InterPro" id="IPR009187">
    <property type="entry name" value="Prok_Ku"/>
</dbReference>
<accession>A0ABW9QVJ7</accession>
<feature type="domain" description="Ku" evidence="5">
    <location>
        <begin position="53"/>
        <end position="181"/>
    </location>
</feature>
<dbReference type="InterPro" id="IPR006164">
    <property type="entry name" value="DNA_bd_Ku70/Ku80"/>
</dbReference>
<comment type="similarity">
    <text evidence="3">Belongs to the prokaryotic Ku family.</text>
</comment>
<dbReference type="EMBL" id="WJHE01000603">
    <property type="protein sequence ID" value="MST33459.1"/>
    <property type="molecule type" value="Genomic_DNA"/>
</dbReference>
<dbReference type="InterPro" id="IPR016194">
    <property type="entry name" value="SPOC-like_C_dom_sf"/>
</dbReference>
<evidence type="ECO:0000256" key="3">
    <source>
        <dbReference type="HAMAP-Rule" id="MF_01875"/>
    </source>
</evidence>
<dbReference type="Pfam" id="PF02735">
    <property type="entry name" value="Ku"/>
    <property type="match status" value="1"/>
</dbReference>
<keyword evidence="7" id="KW-1185">Reference proteome</keyword>
<dbReference type="PIRSF" id="PIRSF006493">
    <property type="entry name" value="Prok_Ku"/>
    <property type="match status" value="1"/>
</dbReference>
<dbReference type="SMART" id="SM00559">
    <property type="entry name" value="Ku78"/>
    <property type="match status" value="1"/>
</dbReference>